<feature type="domain" description="Calcineurin-like phosphoesterase" evidence="3">
    <location>
        <begin position="29"/>
        <end position="260"/>
    </location>
</feature>
<dbReference type="PANTHER" id="PTHR11575">
    <property type="entry name" value="5'-NUCLEOTIDASE-RELATED"/>
    <property type="match status" value="1"/>
</dbReference>
<dbReference type="EMBL" id="CP118224">
    <property type="protein sequence ID" value="WMC11862.1"/>
    <property type="molecule type" value="Genomic_DNA"/>
</dbReference>
<accession>A0AA50KRR4</accession>
<dbReference type="GO" id="GO:0000166">
    <property type="term" value="F:nucleotide binding"/>
    <property type="evidence" value="ECO:0007669"/>
    <property type="project" value="UniProtKB-KW"/>
</dbReference>
<evidence type="ECO:0000259" key="4">
    <source>
        <dbReference type="Pfam" id="PF02872"/>
    </source>
</evidence>
<dbReference type="GO" id="GO:0009166">
    <property type="term" value="P:nucleotide catabolic process"/>
    <property type="evidence" value="ECO:0007669"/>
    <property type="project" value="InterPro"/>
</dbReference>
<feature type="chain" id="PRO_5041488967" evidence="2">
    <location>
        <begin position="21"/>
        <end position="648"/>
    </location>
</feature>
<dbReference type="InterPro" id="IPR006179">
    <property type="entry name" value="5_nucleotidase/apyrase"/>
</dbReference>
<dbReference type="KEGG" id="ope:PU634_05715"/>
<sequence>MKKILVAGALALALSGCASQQPEAPFTLTLAHINDTHSHFDPSDAPLTLDGQRVYTRLGGFPRLLNYANTLREQAKLADQPLLFVHGGDAWQGSGYFQLNRGAMNADLLSRLGLDAMVPGEHEFDLDNQRLAAFIEGVNFPVLAANLNVSRDPALSGAANLHPYVLYAFDGNDKERLESMDDAGRDPVVAIIGLLPEEMGELGTSTGGLRFEHELETAQRTVNALRAQGVKHIIALTHLGLERDQRLAARVNGIDVIVGGRSETLLGDFSDLGLGNNPPYAQLITNPDGRAKTCVVQAGHFAQAMGRVSVTFSRDGRVTRCEGGNTLLTDGEFYHDIRRGEQHRLSPAAQQRLRQLVAADKRLAVVAEDAELRRHIDEQYKPALTRAYGAVLGHVPATLSHRGLPGRDGSQSELAPLVAASQLYWVNTPEVQAVTGRRADVALVSASAVRTQLEPGELRQGKVRQELLPFATPLSLVSLTGRQLAGLLLETINGALTDDKRAQAFPYMAGLRYQFDETRKGAGFLRQIEVRQGERWVKLDPNASYSLVLNAYHASGNDGWNTLFQAQQVLTDRIDLARVNGRLMAFPVARLSQTGNNAIEAHYINQPLNCRAAGVRCNTDAEAFEDYVQQRRPLLTPLADTGITLNRL</sequence>
<dbReference type="GO" id="GO:0008768">
    <property type="term" value="F:UDP-sugar diphosphatase activity"/>
    <property type="evidence" value="ECO:0007669"/>
    <property type="project" value="TreeGrafter"/>
</dbReference>
<dbReference type="AlphaFoldDB" id="A0AA50KRR4"/>
<comment type="similarity">
    <text evidence="2">Belongs to the 5'-nucleotidase family.</text>
</comment>
<dbReference type="InterPro" id="IPR004843">
    <property type="entry name" value="Calcineurin-like_PHP"/>
</dbReference>
<evidence type="ECO:0000259" key="3">
    <source>
        <dbReference type="Pfam" id="PF00149"/>
    </source>
</evidence>
<evidence type="ECO:0000313" key="6">
    <source>
        <dbReference type="Proteomes" id="UP001223802"/>
    </source>
</evidence>
<dbReference type="InterPro" id="IPR029052">
    <property type="entry name" value="Metallo-depent_PP-like"/>
</dbReference>
<gene>
    <name evidence="5" type="ORF">PU634_05715</name>
</gene>
<dbReference type="GO" id="GO:0008253">
    <property type="term" value="F:5'-nucleotidase activity"/>
    <property type="evidence" value="ECO:0007669"/>
    <property type="project" value="TreeGrafter"/>
</dbReference>
<dbReference type="Proteomes" id="UP001223802">
    <property type="component" value="Chromosome"/>
</dbReference>
<dbReference type="Pfam" id="PF00149">
    <property type="entry name" value="Metallophos"/>
    <property type="match status" value="1"/>
</dbReference>
<keyword evidence="1 2" id="KW-0732">Signal</keyword>
<dbReference type="PRINTS" id="PR01607">
    <property type="entry name" value="APYRASEFAMLY"/>
</dbReference>
<feature type="signal peptide" evidence="2">
    <location>
        <begin position="1"/>
        <end position="20"/>
    </location>
</feature>
<dbReference type="SUPFAM" id="SSF56300">
    <property type="entry name" value="Metallo-dependent phosphatases"/>
    <property type="match status" value="1"/>
</dbReference>
<dbReference type="RefSeq" id="WP_306763098.1">
    <property type="nucleotide sequence ID" value="NZ_CP118224.1"/>
</dbReference>
<keyword evidence="2" id="KW-0547">Nucleotide-binding</keyword>
<dbReference type="SUPFAM" id="SSF55816">
    <property type="entry name" value="5'-nucleotidase (syn. UDP-sugar hydrolase), C-terminal domain"/>
    <property type="match status" value="1"/>
</dbReference>
<dbReference type="InterPro" id="IPR036907">
    <property type="entry name" value="5'-Nucleotdase_C_sf"/>
</dbReference>
<keyword evidence="2" id="KW-0378">Hydrolase</keyword>
<protein>
    <submittedName>
        <fullName evidence="5">Bifunctional metallophosphatase/5'-nucleotidase</fullName>
    </submittedName>
</protein>
<proteinExistence type="inferred from homology"/>
<organism evidence="5 6">
    <name type="scientific">Oceanimonas pelagia</name>
    <dbReference type="NCBI Taxonomy" id="3028314"/>
    <lineage>
        <taxon>Bacteria</taxon>
        <taxon>Pseudomonadati</taxon>
        <taxon>Pseudomonadota</taxon>
        <taxon>Gammaproteobacteria</taxon>
        <taxon>Aeromonadales</taxon>
        <taxon>Aeromonadaceae</taxon>
        <taxon>Oceanimonas</taxon>
    </lineage>
</organism>
<evidence type="ECO:0000256" key="1">
    <source>
        <dbReference type="ARBA" id="ARBA00022729"/>
    </source>
</evidence>
<evidence type="ECO:0000256" key="2">
    <source>
        <dbReference type="RuleBase" id="RU362119"/>
    </source>
</evidence>
<dbReference type="PANTHER" id="PTHR11575:SF24">
    <property type="entry name" value="5'-NUCLEOTIDASE"/>
    <property type="match status" value="1"/>
</dbReference>
<dbReference type="Gene3D" id="3.60.21.10">
    <property type="match status" value="1"/>
</dbReference>
<evidence type="ECO:0000313" key="5">
    <source>
        <dbReference type="EMBL" id="WMC11862.1"/>
    </source>
</evidence>
<dbReference type="Pfam" id="PF02872">
    <property type="entry name" value="5_nucleotid_C"/>
    <property type="match status" value="1"/>
</dbReference>
<dbReference type="InterPro" id="IPR008334">
    <property type="entry name" value="5'-Nucleotdase_C"/>
</dbReference>
<name>A0AA50KRR4_9GAMM</name>
<dbReference type="Gene3D" id="3.90.780.10">
    <property type="entry name" value="5'-Nucleotidase, C-terminal domain"/>
    <property type="match status" value="1"/>
</dbReference>
<feature type="domain" description="5'-Nucleotidase C-terminal" evidence="4">
    <location>
        <begin position="407"/>
        <end position="563"/>
    </location>
</feature>
<dbReference type="PROSITE" id="PS51257">
    <property type="entry name" value="PROKAR_LIPOPROTEIN"/>
    <property type="match status" value="1"/>
</dbReference>
<keyword evidence="6" id="KW-1185">Reference proteome</keyword>
<reference evidence="5 6" key="1">
    <citation type="submission" date="2023-02" db="EMBL/GenBank/DDBJ databases">
        <title>Complete genome sequence of a novel bacterium Oceanimonas sp. NTOU-MSR1 isolated from marine coast sediment.</title>
        <authorList>
            <person name="Yang H.-T."/>
            <person name="Chen Y.-L."/>
            <person name="Ho Y.-N."/>
        </authorList>
    </citation>
    <scope>NUCLEOTIDE SEQUENCE [LARGE SCALE GENOMIC DNA]</scope>
    <source>
        <strain evidence="5 6">NTOU-MSR1</strain>
    </source>
</reference>
<dbReference type="GO" id="GO:0030288">
    <property type="term" value="C:outer membrane-bounded periplasmic space"/>
    <property type="evidence" value="ECO:0007669"/>
    <property type="project" value="TreeGrafter"/>
</dbReference>